<feature type="domain" description="Methyltransferase type 11" evidence="1">
    <location>
        <begin position="5"/>
        <end position="55"/>
    </location>
</feature>
<dbReference type="Gene3D" id="3.40.50.150">
    <property type="entry name" value="Vaccinia Virus protein VP39"/>
    <property type="match status" value="1"/>
</dbReference>
<evidence type="ECO:0000259" key="1">
    <source>
        <dbReference type="Pfam" id="PF08241"/>
    </source>
</evidence>
<evidence type="ECO:0000313" key="2">
    <source>
        <dbReference type="EMBL" id="VEP13241.1"/>
    </source>
</evidence>
<organism evidence="2 3">
    <name type="scientific">Hyella patelloides LEGE 07179</name>
    <dbReference type="NCBI Taxonomy" id="945734"/>
    <lineage>
        <taxon>Bacteria</taxon>
        <taxon>Bacillati</taxon>
        <taxon>Cyanobacteriota</taxon>
        <taxon>Cyanophyceae</taxon>
        <taxon>Pleurocapsales</taxon>
        <taxon>Hyellaceae</taxon>
        <taxon>Hyella</taxon>
    </lineage>
</organism>
<dbReference type="SUPFAM" id="SSF53335">
    <property type="entry name" value="S-adenosyl-L-methionine-dependent methyltransferases"/>
    <property type="match status" value="1"/>
</dbReference>
<protein>
    <recommendedName>
        <fullName evidence="1">Methyltransferase type 11 domain-containing protein</fullName>
    </recommendedName>
</protein>
<dbReference type="Pfam" id="PF08241">
    <property type="entry name" value="Methyltransf_11"/>
    <property type="match status" value="1"/>
</dbReference>
<dbReference type="GO" id="GO:0008757">
    <property type="term" value="F:S-adenosylmethionine-dependent methyltransferase activity"/>
    <property type="evidence" value="ECO:0007669"/>
    <property type="project" value="InterPro"/>
</dbReference>
<dbReference type="Proteomes" id="UP000320055">
    <property type="component" value="Unassembled WGS sequence"/>
</dbReference>
<dbReference type="EMBL" id="CAACVJ010000101">
    <property type="protein sequence ID" value="VEP13241.1"/>
    <property type="molecule type" value="Genomic_DNA"/>
</dbReference>
<gene>
    <name evidence="2" type="ORF">H1P_190040</name>
</gene>
<reference evidence="2 3" key="1">
    <citation type="submission" date="2019-01" db="EMBL/GenBank/DDBJ databases">
        <authorList>
            <person name="Brito A."/>
        </authorList>
    </citation>
    <scope>NUCLEOTIDE SEQUENCE [LARGE SCALE GENOMIC DNA]</scope>
    <source>
        <strain evidence="2">1</strain>
    </source>
</reference>
<accession>A0A563VPB0</accession>
<dbReference type="InterPro" id="IPR013216">
    <property type="entry name" value="Methyltransf_11"/>
</dbReference>
<sequence>MSTDYLTEGLQSLKTIQSESVDFVFSHAVLEHVRLTEFFDTMKEIRRIIRPNGVCSHCIDLKDHFVSSLNNLRFSQKIWESSIITNSSFYTNRLRYSQLLQLFKEACFETEVVTTTRWPHLPIPKQKMSSEFQSLPQEELCISGFDVILKPI</sequence>
<dbReference type="RefSeq" id="WP_186375826.1">
    <property type="nucleotide sequence ID" value="NZ_LR213780.1"/>
</dbReference>
<proteinExistence type="predicted"/>
<name>A0A563VPB0_9CYAN</name>
<keyword evidence="3" id="KW-1185">Reference proteome</keyword>
<dbReference type="InterPro" id="IPR029063">
    <property type="entry name" value="SAM-dependent_MTases_sf"/>
</dbReference>
<evidence type="ECO:0000313" key="3">
    <source>
        <dbReference type="Proteomes" id="UP000320055"/>
    </source>
</evidence>
<dbReference type="AlphaFoldDB" id="A0A563VPB0"/>